<dbReference type="Proteomes" id="UP000499080">
    <property type="component" value="Unassembled WGS sequence"/>
</dbReference>
<sequence length="175" mass="19137">MCELFTATTRETTDPLTSPRATSIPPIPTTRNKAAFQRPVFPRVSSAVRVIPYHRNRKNRCGSWACKCICGFPRYGGNYLAHKSQSAIAERPDGAIAEKPDGAIAERPDGAIAERPDGAIAERPDGAIASVHSSAAEIFAKPRTVRKASVVSRVISSRIIGQRCHCREARRCHCR</sequence>
<organism evidence="2 3">
    <name type="scientific">Araneus ventricosus</name>
    <name type="common">Orbweaver spider</name>
    <name type="synonym">Epeira ventricosa</name>
    <dbReference type="NCBI Taxonomy" id="182803"/>
    <lineage>
        <taxon>Eukaryota</taxon>
        <taxon>Metazoa</taxon>
        <taxon>Ecdysozoa</taxon>
        <taxon>Arthropoda</taxon>
        <taxon>Chelicerata</taxon>
        <taxon>Arachnida</taxon>
        <taxon>Araneae</taxon>
        <taxon>Araneomorphae</taxon>
        <taxon>Entelegynae</taxon>
        <taxon>Araneoidea</taxon>
        <taxon>Araneidae</taxon>
        <taxon>Araneus</taxon>
    </lineage>
</organism>
<feature type="region of interest" description="Disordered" evidence="1">
    <location>
        <begin position="1"/>
        <end position="30"/>
    </location>
</feature>
<proteinExistence type="predicted"/>
<evidence type="ECO:0000313" key="3">
    <source>
        <dbReference type="Proteomes" id="UP000499080"/>
    </source>
</evidence>
<feature type="non-terminal residue" evidence="2">
    <location>
        <position position="175"/>
    </location>
</feature>
<keyword evidence="3" id="KW-1185">Reference proteome</keyword>
<accession>A0A4Y2BVC4</accession>
<dbReference type="EMBL" id="BGPR01000115">
    <property type="protein sequence ID" value="GBL95883.1"/>
    <property type="molecule type" value="Genomic_DNA"/>
</dbReference>
<name>A0A4Y2BVC4_ARAVE</name>
<reference evidence="2 3" key="1">
    <citation type="journal article" date="2019" name="Sci. Rep.">
        <title>Orb-weaving spider Araneus ventricosus genome elucidates the spidroin gene catalogue.</title>
        <authorList>
            <person name="Kono N."/>
            <person name="Nakamura H."/>
            <person name="Ohtoshi R."/>
            <person name="Moran D.A.P."/>
            <person name="Shinohara A."/>
            <person name="Yoshida Y."/>
            <person name="Fujiwara M."/>
            <person name="Mori M."/>
            <person name="Tomita M."/>
            <person name="Arakawa K."/>
        </authorList>
    </citation>
    <scope>NUCLEOTIDE SEQUENCE [LARGE SCALE GENOMIC DNA]</scope>
</reference>
<evidence type="ECO:0000256" key="1">
    <source>
        <dbReference type="SAM" id="MobiDB-lite"/>
    </source>
</evidence>
<evidence type="ECO:0000313" key="2">
    <source>
        <dbReference type="EMBL" id="GBL95883.1"/>
    </source>
</evidence>
<feature type="compositionally biased region" description="Polar residues" evidence="1">
    <location>
        <begin position="1"/>
        <end position="21"/>
    </location>
</feature>
<gene>
    <name evidence="2" type="ORF">AVEN_227125_1</name>
</gene>
<protein>
    <submittedName>
        <fullName evidence="2">Uncharacterized protein</fullName>
    </submittedName>
</protein>
<dbReference type="AlphaFoldDB" id="A0A4Y2BVC4"/>
<comment type="caution">
    <text evidence="2">The sequence shown here is derived from an EMBL/GenBank/DDBJ whole genome shotgun (WGS) entry which is preliminary data.</text>
</comment>